<dbReference type="GO" id="GO:0003677">
    <property type="term" value="F:DNA binding"/>
    <property type="evidence" value="ECO:0007669"/>
    <property type="project" value="InterPro"/>
</dbReference>
<dbReference type="EMBL" id="CAJVPP010000682">
    <property type="protein sequence ID" value="CAG8503726.1"/>
    <property type="molecule type" value="Genomic_DNA"/>
</dbReference>
<evidence type="ECO:0000256" key="1">
    <source>
        <dbReference type="SAM" id="MobiDB-lite"/>
    </source>
</evidence>
<sequence length="259" mass="30227">MILRNNFYKTLRDLETRIKELEQSYDGLRSQFKYLEEKVGEREEETKANINNFEEKNREREEDTETNINHAEEKNSEEAKAKQEIINNFEEKIREHDHQNSGNSDKIMSTKRKRVNITAAQKRELCEKKEKDPNISNTKLAQQYDIGKSTVTDILNEKERWLAVFEGQGSVKKFCDPKWPQLKDALGLWVDNAFNTKQDINGNILKMKMKANYFARQLSIEDFNSSEQGEAGSVPSAESIERDRLILQQLLASYNPDDI</sequence>
<feature type="region of interest" description="Disordered" evidence="1">
    <location>
        <begin position="51"/>
        <end position="81"/>
    </location>
</feature>
<feature type="compositionally biased region" description="Basic and acidic residues" evidence="1">
    <location>
        <begin position="70"/>
        <end position="81"/>
    </location>
</feature>
<reference evidence="3" key="1">
    <citation type="submission" date="2021-06" db="EMBL/GenBank/DDBJ databases">
        <authorList>
            <person name="Kallberg Y."/>
            <person name="Tangrot J."/>
            <person name="Rosling A."/>
        </authorList>
    </citation>
    <scope>NUCLEOTIDE SEQUENCE</scope>
    <source>
        <strain evidence="3">87-6 pot B 2015</strain>
    </source>
</reference>
<dbReference type="SUPFAM" id="SSF46689">
    <property type="entry name" value="Homeodomain-like"/>
    <property type="match status" value="1"/>
</dbReference>
<feature type="compositionally biased region" description="Basic and acidic residues" evidence="1">
    <location>
        <begin position="51"/>
        <end position="61"/>
    </location>
</feature>
<comment type="caution">
    <text evidence="3">The sequence shown here is derived from an EMBL/GenBank/DDBJ whole genome shotgun (WGS) entry which is preliminary data.</text>
</comment>
<evidence type="ECO:0000259" key="2">
    <source>
        <dbReference type="Pfam" id="PF04218"/>
    </source>
</evidence>
<accession>A0A9N8ZQH9</accession>
<dbReference type="Gene3D" id="1.10.10.60">
    <property type="entry name" value="Homeodomain-like"/>
    <property type="match status" value="1"/>
</dbReference>
<evidence type="ECO:0000313" key="4">
    <source>
        <dbReference type="Proteomes" id="UP000789375"/>
    </source>
</evidence>
<dbReference type="InterPro" id="IPR009057">
    <property type="entry name" value="Homeodomain-like_sf"/>
</dbReference>
<proteinExistence type="predicted"/>
<dbReference type="InterPro" id="IPR007889">
    <property type="entry name" value="HTH_Psq"/>
</dbReference>
<name>A0A9N8ZQH9_FUNMO</name>
<keyword evidence="4" id="KW-1185">Reference proteome</keyword>
<gene>
    <name evidence="3" type="ORF">FMOSSE_LOCUS4173</name>
</gene>
<dbReference type="AlphaFoldDB" id="A0A9N8ZQH9"/>
<dbReference type="Pfam" id="PF04218">
    <property type="entry name" value="CENP-B_N"/>
    <property type="match status" value="1"/>
</dbReference>
<dbReference type="Proteomes" id="UP000789375">
    <property type="component" value="Unassembled WGS sequence"/>
</dbReference>
<organism evidence="3 4">
    <name type="scientific">Funneliformis mosseae</name>
    <name type="common">Endomycorrhizal fungus</name>
    <name type="synonym">Glomus mosseae</name>
    <dbReference type="NCBI Taxonomy" id="27381"/>
    <lineage>
        <taxon>Eukaryota</taxon>
        <taxon>Fungi</taxon>
        <taxon>Fungi incertae sedis</taxon>
        <taxon>Mucoromycota</taxon>
        <taxon>Glomeromycotina</taxon>
        <taxon>Glomeromycetes</taxon>
        <taxon>Glomerales</taxon>
        <taxon>Glomeraceae</taxon>
        <taxon>Funneliformis</taxon>
    </lineage>
</organism>
<protein>
    <submittedName>
        <fullName evidence="3">1214_t:CDS:1</fullName>
    </submittedName>
</protein>
<feature type="domain" description="HTH psq-type" evidence="2">
    <location>
        <begin position="111"/>
        <end position="163"/>
    </location>
</feature>
<evidence type="ECO:0000313" key="3">
    <source>
        <dbReference type="EMBL" id="CAG8503726.1"/>
    </source>
</evidence>